<dbReference type="CDD" id="cd06309">
    <property type="entry name" value="PBP1_galactofuranose_YtfQ-like"/>
    <property type="match status" value="1"/>
</dbReference>
<evidence type="ECO:0000256" key="1">
    <source>
        <dbReference type="ARBA" id="ARBA00004196"/>
    </source>
</evidence>
<dbReference type="PANTHER" id="PTHR46847:SF3">
    <property type="entry name" value="GALACTOFURANOSE-BINDING PROTEIN YTFQ"/>
    <property type="match status" value="1"/>
</dbReference>
<sequence length="334" mass="36353">MKTTKTYALAGAMTLALLSASTASWAKELVAFSQAGMENEWRVMDTKDMEKTFKDAGYDFVWTNANSDPAKQISDIEDLLARQPALLIVAPIEYEPLAPVPDMATKANVPLIVVDRALPGEPGKGKWLALLTTNFVDTGELVGKDVVKGLTEKNGAPKGNLLHITGNKGASPVVDEQKGLDNVLSKYPDIKFVASCDGLYSREPGRKCVEDLFQAFPKGKIDGIVFDSDDMMIGGIQAIKAAGRKELLGNLWGKDGTVDGLQAMINGEARFSVQTPPFFGAKALEVFKLFRAGKPIEPKTQYVPKEIFQRDTEQNRARLPLRIQELKAMGVGCC</sequence>
<accession>A0A1X1D4K2</accession>
<proteinExistence type="inferred from homology"/>
<evidence type="ECO:0000313" key="7">
    <source>
        <dbReference type="Proteomes" id="UP000193558"/>
    </source>
</evidence>
<dbReference type="InterPro" id="IPR025997">
    <property type="entry name" value="SBP_2_dom"/>
</dbReference>
<dbReference type="SUPFAM" id="SSF53822">
    <property type="entry name" value="Periplasmic binding protein-like I"/>
    <property type="match status" value="1"/>
</dbReference>
<evidence type="ECO:0000256" key="4">
    <source>
        <dbReference type="SAM" id="SignalP"/>
    </source>
</evidence>
<comment type="caution">
    <text evidence="6">The sequence shown here is derived from an EMBL/GenBank/DDBJ whole genome shotgun (WGS) entry which is preliminary data.</text>
</comment>
<feature type="signal peptide" evidence="4">
    <location>
        <begin position="1"/>
        <end position="26"/>
    </location>
</feature>
<feature type="domain" description="Periplasmic binding protein" evidence="5">
    <location>
        <begin position="30"/>
        <end position="288"/>
    </location>
</feature>
<organism evidence="6 7">
    <name type="scientific">Pantoea rwandensis</name>
    <dbReference type="NCBI Taxonomy" id="1076550"/>
    <lineage>
        <taxon>Bacteria</taxon>
        <taxon>Pseudomonadati</taxon>
        <taxon>Pseudomonadota</taxon>
        <taxon>Gammaproteobacteria</taxon>
        <taxon>Enterobacterales</taxon>
        <taxon>Erwiniaceae</taxon>
        <taxon>Pantoea</taxon>
    </lineage>
</organism>
<comment type="similarity">
    <text evidence="2">Belongs to the bacterial solute-binding protein 2 family.</text>
</comment>
<keyword evidence="3 4" id="KW-0732">Signal</keyword>
<dbReference type="GO" id="GO:0030313">
    <property type="term" value="C:cell envelope"/>
    <property type="evidence" value="ECO:0007669"/>
    <property type="project" value="UniProtKB-SubCell"/>
</dbReference>
<protein>
    <recommendedName>
        <fullName evidence="5">Periplasmic binding protein domain-containing protein</fullName>
    </recommendedName>
</protein>
<dbReference type="RefSeq" id="WP_084931117.1">
    <property type="nucleotide sequence ID" value="NZ_MLFR01000001.1"/>
</dbReference>
<dbReference type="InterPro" id="IPR028082">
    <property type="entry name" value="Peripla_BP_I"/>
</dbReference>
<dbReference type="EMBL" id="MLFR01000001">
    <property type="protein sequence ID" value="ORM71547.1"/>
    <property type="molecule type" value="Genomic_DNA"/>
</dbReference>
<dbReference type="AlphaFoldDB" id="A0A1X1D4K2"/>
<dbReference type="Pfam" id="PF13407">
    <property type="entry name" value="Peripla_BP_4"/>
    <property type="match status" value="1"/>
</dbReference>
<dbReference type="PANTHER" id="PTHR46847">
    <property type="entry name" value="D-ALLOSE-BINDING PERIPLASMIC PROTEIN-RELATED"/>
    <property type="match status" value="1"/>
</dbReference>
<name>A0A1X1D4K2_9GAMM</name>
<evidence type="ECO:0000259" key="5">
    <source>
        <dbReference type="Pfam" id="PF13407"/>
    </source>
</evidence>
<dbReference type="GO" id="GO:0030246">
    <property type="term" value="F:carbohydrate binding"/>
    <property type="evidence" value="ECO:0007669"/>
    <property type="project" value="UniProtKB-ARBA"/>
</dbReference>
<feature type="chain" id="PRO_5013343993" description="Periplasmic binding protein domain-containing protein" evidence="4">
    <location>
        <begin position="27"/>
        <end position="334"/>
    </location>
</feature>
<comment type="subcellular location">
    <subcellularLocation>
        <location evidence="1">Cell envelope</location>
    </subcellularLocation>
</comment>
<evidence type="ECO:0000256" key="2">
    <source>
        <dbReference type="ARBA" id="ARBA00007639"/>
    </source>
</evidence>
<dbReference type="Gene3D" id="3.40.50.2300">
    <property type="match status" value="2"/>
</dbReference>
<reference evidence="6 7" key="1">
    <citation type="journal article" date="2017" name="Antonie Van Leeuwenhoek">
        <title>Phylogenomic resolution of the bacterial genus Pantoea and its relationship with Erwinia and Tatumella.</title>
        <authorList>
            <person name="Palmer M."/>
            <person name="Steenkamp E.T."/>
            <person name="Coetzee M.P."/>
            <person name="Chan W.Y."/>
            <person name="van Zyl E."/>
            <person name="De Maayer P."/>
            <person name="Coutinho T.A."/>
            <person name="Blom J."/>
            <person name="Smits T.H."/>
            <person name="Duffy B."/>
            <person name="Venter S.N."/>
        </authorList>
    </citation>
    <scope>NUCLEOTIDE SEQUENCE [LARGE SCALE GENOMIC DNA]</scope>
    <source>
        <strain evidence="6 7">LMG 26275</strain>
    </source>
</reference>
<gene>
    <name evidence="6" type="ORF">HA51_00230</name>
</gene>
<dbReference type="OrthoDB" id="9805127at2"/>
<dbReference type="GO" id="GO:0055085">
    <property type="term" value="P:transmembrane transport"/>
    <property type="evidence" value="ECO:0007669"/>
    <property type="project" value="UniProtKB-ARBA"/>
</dbReference>
<dbReference type="Proteomes" id="UP000193558">
    <property type="component" value="Unassembled WGS sequence"/>
</dbReference>
<evidence type="ECO:0000313" key="6">
    <source>
        <dbReference type="EMBL" id="ORM71547.1"/>
    </source>
</evidence>
<evidence type="ECO:0000256" key="3">
    <source>
        <dbReference type="ARBA" id="ARBA00022729"/>
    </source>
</evidence>